<feature type="chain" id="PRO_5012312368" description="Small secreted domain" evidence="1">
    <location>
        <begin position="28"/>
        <end position="72"/>
    </location>
</feature>
<name>A0A285L8I8_9NOCA</name>
<keyword evidence="1" id="KW-0732">Signal</keyword>
<sequence>MKVLGARFGAALVAFAAIGLAAAPAMATDAGLPLEPTAPVAGLVPETGSAGALNGLMCALQSMSAAAPCINT</sequence>
<keyword evidence="3" id="KW-1185">Reference proteome</keyword>
<evidence type="ECO:0000256" key="1">
    <source>
        <dbReference type="SAM" id="SignalP"/>
    </source>
</evidence>
<dbReference type="OrthoDB" id="4571160at2"/>
<gene>
    <name evidence="2" type="ORF">SAMN04244553_2856</name>
</gene>
<feature type="signal peptide" evidence="1">
    <location>
        <begin position="1"/>
        <end position="27"/>
    </location>
</feature>
<dbReference type="Proteomes" id="UP000219565">
    <property type="component" value="Unassembled WGS sequence"/>
</dbReference>
<evidence type="ECO:0000313" key="3">
    <source>
        <dbReference type="Proteomes" id="UP000219565"/>
    </source>
</evidence>
<dbReference type="STRING" id="1379680.GCA_001612615_06344"/>
<protein>
    <recommendedName>
        <fullName evidence="4">Small secreted domain</fullName>
    </recommendedName>
</protein>
<dbReference type="RefSeq" id="WP_143861423.1">
    <property type="nucleotide sequence ID" value="NZ_JAMTCV010000005.1"/>
</dbReference>
<dbReference type="AlphaFoldDB" id="A0A285L8I8"/>
<accession>A0A285L8I8</accession>
<evidence type="ECO:0008006" key="4">
    <source>
        <dbReference type="Google" id="ProtNLM"/>
    </source>
</evidence>
<evidence type="ECO:0000313" key="2">
    <source>
        <dbReference type="EMBL" id="SNY81268.1"/>
    </source>
</evidence>
<organism evidence="2 3">
    <name type="scientific">Nocardia amikacinitolerans</name>
    <dbReference type="NCBI Taxonomy" id="756689"/>
    <lineage>
        <taxon>Bacteria</taxon>
        <taxon>Bacillati</taxon>
        <taxon>Actinomycetota</taxon>
        <taxon>Actinomycetes</taxon>
        <taxon>Mycobacteriales</taxon>
        <taxon>Nocardiaceae</taxon>
        <taxon>Nocardia</taxon>
    </lineage>
</organism>
<proteinExistence type="predicted"/>
<reference evidence="2 3" key="1">
    <citation type="submission" date="2017-09" db="EMBL/GenBank/DDBJ databases">
        <authorList>
            <person name="Ehlers B."/>
            <person name="Leendertz F.H."/>
        </authorList>
    </citation>
    <scope>NUCLEOTIDE SEQUENCE [LARGE SCALE GENOMIC DNA]</scope>
    <source>
        <strain evidence="2 3">DSM 45537</strain>
    </source>
</reference>
<dbReference type="EMBL" id="OBEG01000002">
    <property type="protein sequence ID" value="SNY81268.1"/>
    <property type="molecule type" value="Genomic_DNA"/>
</dbReference>